<gene>
    <name evidence="2" type="ORF">COR50_07515</name>
</gene>
<dbReference type="PROSITE" id="PS51257">
    <property type="entry name" value="PROKAR_LIPOPROTEIN"/>
    <property type="match status" value="1"/>
</dbReference>
<dbReference type="Proteomes" id="UP000220133">
    <property type="component" value="Chromosome"/>
</dbReference>
<evidence type="ECO:0000313" key="2">
    <source>
        <dbReference type="EMBL" id="ATL47043.1"/>
    </source>
</evidence>
<dbReference type="AlphaFoldDB" id="A0A291QT45"/>
<keyword evidence="3" id="KW-1185">Reference proteome</keyword>
<organism evidence="2 3">
    <name type="scientific">Chitinophaga caeni</name>
    <dbReference type="NCBI Taxonomy" id="2029983"/>
    <lineage>
        <taxon>Bacteria</taxon>
        <taxon>Pseudomonadati</taxon>
        <taxon>Bacteroidota</taxon>
        <taxon>Chitinophagia</taxon>
        <taxon>Chitinophagales</taxon>
        <taxon>Chitinophagaceae</taxon>
        <taxon>Chitinophaga</taxon>
    </lineage>
</organism>
<sequence length="346" mass="40082">MQNYINKYSLRLLAFTGLALFLFACQNRKDVPDISNIHIDVKVHRFDQDLMQVDTNNVPAGLKLLQAQYPTFFPTYVQNIMNMGVYSDTNQLVAQQMRQLLTTADIRHLQDTINTRFKDLKPLEQSLSEAFRYTKYYFPDFKAPEVVSFMSAISNFGAITVDSVLGIGLDMYLGEDFSVYTYIPDLPGYMVRKFAEPYIVPNAMLALAQKRYPYTDASNLIEEFVNLGRYQYFLDEVLPFAADSTKTGYSGEQLKWCYENEEMVYQFFVMNNLLYTTDFQDIMRYTNEGPSTQGMPAGSPGKIGLFVGWQIVKAYMDKHPQVSLRQLMEEKTTKEIFNEAKYRPRR</sequence>
<feature type="chain" id="PRO_5013398841" description="Gliding motility lipoprotein GldB" evidence="1">
    <location>
        <begin position="25"/>
        <end position="346"/>
    </location>
</feature>
<keyword evidence="1" id="KW-0732">Signal</keyword>
<dbReference type="RefSeq" id="WP_098193427.1">
    <property type="nucleotide sequence ID" value="NZ_CP023777.1"/>
</dbReference>
<reference evidence="2 3" key="1">
    <citation type="submission" date="2017-10" db="EMBL/GenBank/DDBJ databases">
        <title>Paenichitinophaga pekingensis gen. nov., sp. nov., isolated from activated sludge.</title>
        <authorList>
            <person name="Jin D."/>
            <person name="Kong X."/>
            <person name="Deng Y."/>
            <person name="Bai Z."/>
        </authorList>
    </citation>
    <scope>NUCLEOTIDE SEQUENCE [LARGE SCALE GENOMIC DNA]</scope>
    <source>
        <strain evidence="2 3">13</strain>
    </source>
</reference>
<protein>
    <recommendedName>
        <fullName evidence="4">Gliding motility lipoprotein GldB</fullName>
    </recommendedName>
</protein>
<feature type="signal peptide" evidence="1">
    <location>
        <begin position="1"/>
        <end position="24"/>
    </location>
</feature>
<evidence type="ECO:0008006" key="4">
    <source>
        <dbReference type="Google" id="ProtNLM"/>
    </source>
</evidence>
<dbReference type="Pfam" id="PF25594">
    <property type="entry name" value="GldB_lipo"/>
    <property type="match status" value="1"/>
</dbReference>
<dbReference type="InterPro" id="IPR019853">
    <property type="entry name" value="GldB-like"/>
</dbReference>
<accession>A0A291QT45</accession>
<dbReference type="OrthoDB" id="976022at2"/>
<name>A0A291QT45_9BACT</name>
<dbReference type="EMBL" id="CP023777">
    <property type="protein sequence ID" value="ATL47043.1"/>
    <property type="molecule type" value="Genomic_DNA"/>
</dbReference>
<dbReference type="KEGG" id="cbae:COR50_07515"/>
<evidence type="ECO:0000256" key="1">
    <source>
        <dbReference type="SAM" id="SignalP"/>
    </source>
</evidence>
<proteinExistence type="predicted"/>
<evidence type="ECO:0000313" key="3">
    <source>
        <dbReference type="Proteomes" id="UP000220133"/>
    </source>
</evidence>